<keyword evidence="5 7" id="KW-0663">Pyridoxal phosphate</keyword>
<reference evidence="9" key="1">
    <citation type="submission" date="2018-07" db="EMBL/GenBank/DDBJ databases">
        <authorList>
            <person name="Quirk P.G."/>
            <person name="Krulwich T.A."/>
        </authorList>
    </citation>
    <scope>NUCLEOTIDE SEQUENCE</scope>
</reference>
<feature type="modified residue" description="N6-(pyridoxal phosphate)lysine" evidence="7">
    <location>
        <position position="312"/>
    </location>
</feature>
<dbReference type="Gene3D" id="3.40.640.10">
    <property type="entry name" value="Type I PLP-dependent aspartate aminotransferase-like (Major domain)"/>
    <property type="match status" value="1"/>
</dbReference>
<evidence type="ECO:0000313" key="9">
    <source>
        <dbReference type="EMBL" id="SSX30725.1"/>
    </source>
</evidence>
<sequence>MLNSQTNEKLYRHSISIELTDEDWDLLDKIPKLLREENCLDTDETGKVVEWLEPEVLKKEFDFSIGQPLPLSSAQIETICRQVARYSVKTSHPHFHNQLFSGLCPSAIAAAWITEALNTSSYTYEVAPVFILMEDAIIKHMLQLIGFINGEGIFAPGGSMSNMYSLICARFKFDPELKQKGLFGLSEPLVVFTSEESHYSFIKSAHWIGIGTDNLIKIKTDDKGRMIPEELAKEIQKAYAEGKKPFMVNATCGSTVLGAFDDLTEIAHICKRYNVWMHVDACLGGSVLFSHKHRPLLEGIEKADSVAYNPHKTLGVPLQCSLFLVREKGLLDACNSSHADYLFQQDKFYDVSYDTGDKSIQCGRKVDVFKLWLMLKSHGTAEISHLIDHSFACAHYLAGKIRVHDGFRLVIDRFQYTNICFWYIPVKFRNAEKEDEEWWDNIYETVLKIKEKMVLQGTLMIGYAPLPNKGIGNFFRMVVTAHCRPTRETMDYILREIERLGEEDN</sequence>
<dbReference type="GO" id="GO:0030170">
    <property type="term" value="F:pyridoxal phosphate binding"/>
    <property type="evidence" value="ECO:0007669"/>
    <property type="project" value="InterPro"/>
</dbReference>
<organism evidence="9">
    <name type="scientific">Culicoides sonorensis</name>
    <name type="common">Biting midge</name>
    <dbReference type="NCBI Taxonomy" id="179676"/>
    <lineage>
        <taxon>Eukaryota</taxon>
        <taxon>Metazoa</taxon>
        <taxon>Ecdysozoa</taxon>
        <taxon>Arthropoda</taxon>
        <taxon>Hexapoda</taxon>
        <taxon>Insecta</taxon>
        <taxon>Pterygota</taxon>
        <taxon>Neoptera</taxon>
        <taxon>Endopterygota</taxon>
        <taxon>Diptera</taxon>
        <taxon>Nematocera</taxon>
        <taxon>Chironomoidea</taxon>
        <taxon>Ceratopogonidae</taxon>
        <taxon>Ceratopogoninae</taxon>
        <taxon>Culicoides</taxon>
        <taxon>Monoculicoides</taxon>
    </lineage>
</organism>
<dbReference type="InterPro" id="IPR015421">
    <property type="entry name" value="PyrdxlP-dep_Trfase_major"/>
</dbReference>
<protein>
    <submittedName>
        <fullName evidence="9">CSON002808 protein</fullName>
    </submittedName>
</protein>
<evidence type="ECO:0000256" key="6">
    <source>
        <dbReference type="ARBA" id="ARBA00023239"/>
    </source>
</evidence>
<dbReference type="AlphaFoldDB" id="A0A336MLM2"/>
<name>A0A336MLM2_CULSO</name>
<keyword evidence="6 8" id="KW-0456">Lyase</keyword>
<evidence type="ECO:0000256" key="2">
    <source>
        <dbReference type="ARBA" id="ARBA00009533"/>
    </source>
</evidence>
<dbReference type="EMBL" id="UFQT01001478">
    <property type="protein sequence ID" value="SSX30725.1"/>
    <property type="molecule type" value="Genomic_DNA"/>
</dbReference>
<proteinExistence type="inferred from homology"/>
<dbReference type="InterPro" id="IPR002129">
    <property type="entry name" value="PyrdxlP-dep_de-COase"/>
</dbReference>
<dbReference type="GO" id="GO:0016831">
    <property type="term" value="F:carboxy-lyase activity"/>
    <property type="evidence" value="ECO:0007669"/>
    <property type="project" value="UniProtKB-KW"/>
</dbReference>
<dbReference type="InterPro" id="IPR015424">
    <property type="entry name" value="PyrdxlP-dep_Trfase"/>
</dbReference>
<dbReference type="PANTHER" id="PTHR45677">
    <property type="entry name" value="GLUTAMATE DECARBOXYLASE-RELATED"/>
    <property type="match status" value="1"/>
</dbReference>
<evidence type="ECO:0000256" key="1">
    <source>
        <dbReference type="ARBA" id="ARBA00001933"/>
    </source>
</evidence>
<dbReference type="SUPFAM" id="SSF53383">
    <property type="entry name" value="PLP-dependent transferases"/>
    <property type="match status" value="1"/>
</dbReference>
<dbReference type="Pfam" id="PF00282">
    <property type="entry name" value="Pyridoxal_deC"/>
    <property type="match status" value="1"/>
</dbReference>
<comment type="similarity">
    <text evidence="2 8">Belongs to the group II decarboxylase family.</text>
</comment>
<dbReference type="GO" id="GO:0005737">
    <property type="term" value="C:cytoplasm"/>
    <property type="evidence" value="ECO:0007669"/>
    <property type="project" value="TreeGrafter"/>
</dbReference>
<dbReference type="Gene3D" id="3.90.1150.170">
    <property type="match status" value="1"/>
</dbReference>
<dbReference type="PANTHER" id="PTHR45677:SF13">
    <property type="entry name" value="LP10922P"/>
    <property type="match status" value="1"/>
</dbReference>
<dbReference type="VEuPathDB" id="VectorBase:CSON002808"/>
<evidence type="ECO:0000256" key="7">
    <source>
        <dbReference type="PIRSR" id="PIRSR602129-50"/>
    </source>
</evidence>
<dbReference type="FunFam" id="3.40.640.10:FF:000016">
    <property type="entry name" value="Glutamate decarboxylase like 1"/>
    <property type="match status" value="1"/>
</dbReference>
<dbReference type="GO" id="GO:0019752">
    <property type="term" value="P:carboxylic acid metabolic process"/>
    <property type="evidence" value="ECO:0007669"/>
    <property type="project" value="InterPro"/>
</dbReference>
<evidence type="ECO:0000256" key="8">
    <source>
        <dbReference type="RuleBase" id="RU000382"/>
    </source>
</evidence>
<comment type="cofactor">
    <cofactor evidence="1 7 8">
        <name>pyridoxal 5'-phosphate</name>
        <dbReference type="ChEBI" id="CHEBI:597326"/>
    </cofactor>
</comment>
<dbReference type="CDD" id="cd06450">
    <property type="entry name" value="DOPA_deC_like"/>
    <property type="match status" value="1"/>
</dbReference>
<evidence type="ECO:0000256" key="4">
    <source>
        <dbReference type="ARBA" id="ARBA00022793"/>
    </source>
</evidence>
<dbReference type="OMA" id="FNTSQYT"/>
<gene>
    <name evidence="9" type="primary">CSON002808</name>
</gene>
<evidence type="ECO:0000256" key="3">
    <source>
        <dbReference type="ARBA" id="ARBA00011738"/>
    </source>
</evidence>
<comment type="subunit">
    <text evidence="3">Homodimer.</text>
</comment>
<keyword evidence="4" id="KW-0210">Decarboxylase</keyword>
<evidence type="ECO:0000256" key="5">
    <source>
        <dbReference type="ARBA" id="ARBA00022898"/>
    </source>
</evidence>
<accession>A0A336MLM2</accession>